<dbReference type="InterPro" id="IPR043502">
    <property type="entry name" value="DNA/RNA_pol_sf"/>
</dbReference>
<dbReference type="InterPro" id="IPR002298">
    <property type="entry name" value="DNA_polymerase_A"/>
</dbReference>
<comment type="catalytic activity">
    <reaction evidence="3">
        <text>DNA(n) + a 2'-deoxyribonucleoside 5'-triphosphate = DNA(n+1) + diphosphate</text>
        <dbReference type="Rhea" id="RHEA:22508"/>
        <dbReference type="Rhea" id="RHEA-COMP:17339"/>
        <dbReference type="Rhea" id="RHEA-COMP:17340"/>
        <dbReference type="ChEBI" id="CHEBI:33019"/>
        <dbReference type="ChEBI" id="CHEBI:61560"/>
        <dbReference type="ChEBI" id="CHEBI:173112"/>
        <dbReference type="EC" id="2.7.7.7"/>
    </reaction>
</comment>
<feature type="domain" description="DNA-directed DNA polymerase family A palm" evidence="4">
    <location>
        <begin position="307"/>
        <end position="498"/>
    </location>
</feature>
<evidence type="ECO:0000256" key="3">
    <source>
        <dbReference type="ARBA" id="ARBA00049244"/>
    </source>
</evidence>
<evidence type="ECO:0000313" key="6">
    <source>
        <dbReference type="Proteomes" id="UP001165079"/>
    </source>
</evidence>
<keyword evidence="2" id="KW-0235">DNA replication</keyword>
<dbReference type="CDD" id="cd06444">
    <property type="entry name" value="DNA_pol_A"/>
    <property type="match status" value="1"/>
</dbReference>
<dbReference type="GO" id="GO:0003887">
    <property type="term" value="F:DNA-directed DNA polymerase activity"/>
    <property type="evidence" value="ECO:0007669"/>
    <property type="project" value="UniProtKB-EC"/>
</dbReference>
<dbReference type="Gene3D" id="1.10.150.20">
    <property type="entry name" value="5' to 3' exonuclease, C-terminal subdomain"/>
    <property type="match status" value="1"/>
</dbReference>
<dbReference type="SUPFAM" id="SSF56672">
    <property type="entry name" value="DNA/RNA polymerases"/>
    <property type="match status" value="1"/>
</dbReference>
<dbReference type="GO" id="GO:0003677">
    <property type="term" value="F:DNA binding"/>
    <property type="evidence" value="ECO:0007669"/>
    <property type="project" value="InterPro"/>
</dbReference>
<reference evidence="5" key="1">
    <citation type="submission" date="2023-03" db="EMBL/GenBank/DDBJ databases">
        <title>Actinorhabdospora filicis NBRC 111898.</title>
        <authorList>
            <person name="Ichikawa N."/>
            <person name="Sato H."/>
            <person name="Tonouchi N."/>
        </authorList>
    </citation>
    <scope>NUCLEOTIDE SEQUENCE</scope>
    <source>
        <strain evidence="5">NBRC 111898</strain>
    </source>
</reference>
<protein>
    <recommendedName>
        <fullName evidence="1">DNA-directed DNA polymerase</fullName>
        <ecNumber evidence="1">2.7.7.7</ecNumber>
    </recommendedName>
</protein>
<dbReference type="PANTHER" id="PTHR10133:SF27">
    <property type="entry name" value="DNA POLYMERASE NU"/>
    <property type="match status" value="1"/>
</dbReference>
<dbReference type="AlphaFoldDB" id="A0A9W6W6G2"/>
<keyword evidence="6" id="KW-1185">Reference proteome</keyword>
<dbReference type="Pfam" id="PF00476">
    <property type="entry name" value="DNA_pol_A"/>
    <property type="match status" value="1"/>
</dbReference>
<evidence type="ECO:0000256" key="2">
    <source>
        <dbReference type="ARBA" id="ARBA00022705"/>
    </source>
</evidence>
<dbReference type="InterPro" id="IPR001098">
    <property type="entry name" value="DNA-dir_DNA_pol_A_palm_dom"/>
</dbReference>
<evidence type="ECO:0000256" key="1">
    <source>
        <dbReference type="ARBA" id="ARBA00012417"/>
    </source>
</evidence>
<evidence type="ECO:0000259" key="4">
    <source>
        <dbReference type="SMART" id="SM00482"/>
    </source>
</evidence>
<dbReference type="Gene3D" id="3.30.70.370">
    <property type="match status" value="1"/>
</dbReference>
<dbReference type="Proteomes" id="UP001165079">
    <property type="component" value="Unassembled WGS sequence"/>
</dbReference>
<dbReference type="GO" id="GO:0006261">
    <property type="term" value="P:DNA-templated DNA replication"/>
    <property type="evidence" value="ECO:0007669"/>
    <property type="project" value="InterPro"/>
</dbReference>
<dbReference type="EMBL" id="BSTX01000001">
    <property type="protein sequence ID" value="GLZ75529.1"/>
    <property type="molecule type" value="Genomic_DNA"/>
</dbReference>
<dbReference type="NCBIfam" id="NF011538">
    <property type="entry name" value="PRK14975.1-1"/>
    <property type="match status" value="1"/>
</dbReference>
<comment type="caution">
    <text evidence="5">The sequence shown here is derived from an EMBL/GenBank/DDBJ whole genome shotgun (WGS) entry which is preliminary data.</text>
</comment>
<dbReference type="SMART" id="SM00482">
    <property type="entry name" value="POLAc"/>
    <property type="match status" value="1"/>
</dbReference>
<accession>A0A9W6W6G2</accession>
<organism evidence="5 6">
    <name type="scientific">Actinorhabdospora filicis</name>
    <dbReference type="NCBI Taxonomy" id="1785913"/>
    <lineage>
        <taxon>Bacteria</taxon>
        <taxon>Bacillati</taxon>
        <taxon>Actinomycetota</taxon>
        <taxon>Actinomycetes</taxon>
        <taxon>Micromonosporales</taxon>
        <taxon>Micromonosporaceae</taxon>
        <taxon>Actinorhabdospora</taxon>
    </lineage>
</organism>
<evidence type="ECO:0000313" key="5">
    <source>
        <dbReference type="EMBL" id="GLZ75529.1"/>
    </source>
</evidence>
<dbReference type="GO" id="GO:0006302">
    <property type="term" value="P:double-strand break repair"/>
    <property type="evidence" value="ECO:0007669"/>
    <property type="project" value="TreeGrafter"/>
</dbReference>
<dbReference type="EC" id="2.7.7.7" evidence="1"/>
<dbReference type="PANTHER" id="PTHR10133">
    <property type="entry name" value="DNA POLYMERASE I"/>
    <property type="match status" value="1"/>
</dbReference>
<gene>
    <name evidence="5" type="primary">polA</name>
    <name evidence="5" type="ORF">Afil01_03360</name>
</gene>
<sequence length="539" mass="57461">MVRMVIVPDEGDGGWLRAADGGPVTRVPDLAASVGEFEDAGEPRWVVADLAQVYPRLLRRGARLGRCHDVTLTESLLLGYDGRYGEPSAPAAAHARLRGLPPPPPVPEAVTGTLFDDERPPKDGAAEAVLLDEVHAGQMARLESRGRMATLAAAESAGGLIAAEMTFHGLPFSREAHDAILTGMLGSRPVKGLRPRHLQELADRVSAAFGRPVNPDSPQQILAAFKSAGMPIESTRSWVLKRLDHAAVEPLLEYKELARIWTAHGWSWADQWVSPGGDGQRLRPEYVVGGVVSGRWATDGGGALQIPKAVRGAVRADPGHLLVVADAAQLEPRVLAAMSGDAGMARAAGEIDLYEALSGTFGGKRDDAKIALLSAMYGGGSPEAMTLLAVMRQRFPAAYAYVEAAAQAGERGRLVRSWLGRTCPPASSSFKSMGAGPEASRAVRDRGRFTRNFVVQGTAAEWALALMAFLRNRLREESLGELVFFQHDEVIVHCPAERAGRVGEVIAAAGRAATELLFPGTPVRIPMHTAAVESYADAK</sequence>
<proteinExistence type="predicted"/>
<name>A0A9W6W6G2_9ACTN</name>